<dbReference type="RefSeq" id="WP_135270947.1">
    <property type="nucleotide sequence ID" value="NZ_SRIB01000005.1"/>
</dbReference>
<dbReference type="CDD" id="cd03230">
    <property type="entry name" value="ABC_DR_subfamily_A"/>
    <property type="match status" value="1"/>
</dbReference>
<evidence type="ECO:0000256" key="3">
    <source>
        <dbReference type="ARBA" id="ARBA00022741"/>
    </source>
</evidence>
<keyword evidence="7" id="KW-1185">Reference proteome</keyword>
<dbReference type="PANTHER" id="PTHR42711">
    <property type="entry name" value="ABC TRANSPORTER ATP-BINDING PROTEIN"/>
    <property type="match status" value="1"/>
</dbReference>
<evidence type="ECO:0000313" key="7">
    <source>
        <dbReference type="Proteomes" id="UP000298381"/>
    </source>
</evidence>
<evidence type="ECO:0000256" key="2">
    <source>
        <dbReference type="ARBA" id="ARBA00022448"/>
    </source>
</evidence>
<keyword evidence="4 6" id="KW-0067">ATP-binding</keyword>
<comment type="similarity">
    <text evidence="1">Belongs to the ABC transporter superfamily.</text>
</comment>
<dbReference type="GO" id="GO:0016887">
    <property type="term" value="F:ATP hydrolysis activity"/>
    <property type="evidence" value="ECO:0007669"/>
    <property type="project" value="InterPro"/>
</dbReference>
<evidence type="ECO:0000259" key="5">
    <source>
        <dbReference type="PROSITE" id="PS50893"/>
    </source>
</evidence>
<dbReference type="GO" id="GO:0005524">
    <property type="term" value="F:ATP binding"/>
    <property type="evidence" value="ECO:0007669"/>
    <property type="project" value="UniProtKB-KW"/>
</dbReference>
<dbReference type="InterPro" id="IPR003593">
    <property type="entry name" value="AAA+_ATPase"/>
</dbReference>
<organism evidence="6 7">
    <name type="scientific">Soehngenia longivitae</name>
    <dbReference type="NCBI Taxonomy" id="2562294"/>
    <lineage>
        <taxon>Bacteria</taxon>
        <taxon>Bacillati</taxon>
        <taxon>Bacillota</taxon>
        <taxon>Tissierellia</taxon>
        <taxon>Tissierellales</taxon>
        <taxon>Tissierellaceae</taxon>
        <taxon>Soehngenia</taxon>
    </lineage>
</organism>
<dbReference type="PROSITE" id="PS50893">
    <property type="entry name" value="ABC_TRANSPORTER_2"/>
    <property type="match status" value="1"/>
</dbReference>
<proteinExistence type="inferred from homology"/>
<evidence type="ECO:0000256" key="1">
    <source>
        <dbReference type="ARBA" id="ARBA00005417"/>
    </source>
</evidence>
<comment type="caution">
    <text evidence="6">The sequence shown here is derived from an EMBL/GenBank/DDBJ whole genome shotgun (WGS) entry which is preliminary data.</text>
</comment>
<accession>A0A4Z0D6C1</accession>
<reference evidence="6 7" key="1">
    <citation type="submission" date="2019-03" db="EMBL/GenBank/DDBJ databases">
        <title>Draft genome sequence data and analysis of a Fermenting Bacterium, Soehngenia longevitae strain 1933PT, isolated from petroleum reservoir in Azerbaijan.</title>
        <authorList>
            <person name="Grouzdev D.S."/>
            <person name="Bidzhieva S.K."/>
            <person name="Sokolova D.S."/>
            <person name="Tourova T.P."/>
            <person name="Poltaraus A.B."/>
            <person name="Nazina T.N."/>
        </authorList>
    </citation>
    <scope>NUCLEOTIDE SEQUENCE [LARGE SCALE GENOMIC DNA]</scope>
    <source>
        <strain evidence="6 7">1933P</strain>
    </source>
</reference>
<gene>
    <name evidence="6" type="ORF">E4100_05025</name>
</gene>
<dbReference type="PANTHER" id="PTHR42711:SF5">
    <property type="entry name" value="ABC TRANSPORTER ATP-BINDING PROTEIN NATA"/>
    <property type="match status" value="1"/>
</dbReference>
<sequence>MSLSIMEIQNLHKTFGNKRNKTTVLNNVSFNVEQGTIHGLLGNNGAGKTTLIKCIVGLLEPDSGDIYYENVDILKDKDIRTDNISVLLDGGRNLYLYMTVKENIKYFTMLHGITNYQNTDRFKMIVEYLDIYNILNTKVSNLSFGMRQRASLAVALACDFKLIILDEPTTGLDIHYQEELTKLLFKLRKDFNITIIVSSHDMNFISHICDYCTLLDSGNVVKSGSVSEFINIFGNSHYILFYDGELNSENILAIKRDLKHVNINETNKVIEVLWPNEESLTYMMNYLHNQNIFIKEIKKENNLKSSIINLLNNNENMGGVK</sequence>
<keyword evidence="2" id="KW-0813">Transport</keyword>
<dbReference type="InterPro" id="IPR003439">
    <property type="entry name" value="ABC_transporter-like_ATP-bd"/>
</dbReference>
<dbReference type="SUPFAM" id="SSF52540">
    <property type="entry name" value="P-loop containing nucleoside triphosphate hydrolases"/>
    <property type="match status" value="1"/>
</dbReference>
<dbReference type="Gene3D" id="3.40.50.300">
    <property type="entry name" value="P-loop containing nucleotide triphosphate hydrolases"/>
    <property type="match status" value="1"/>
</dbReference>
<evidence type="ECO:0000313" key="6">
    <source>
        <dbReference type="EMBL" id="TFZ40429.1"/>
    </source>
</evidence>
<dbReference type="InterPro" id="IPR017871">
    <property type="entry name" value="ABC_transporter-like_CS"/>
</dbReference>
<dbReference type="AlphaFoldDB" id="A0A4Z0D6C1"/>
<protein>
    <submittedName>
        <fullName evidence="6">ABC transporter ATP-binding protein</fullName>
    </submittedName>
</protein>
<dbReference type="OrthoDB" id="9804819at2"/>
<dbReference type="PROSITE" id="PS00211">
    <property type="entry name" value="ABC_TRANSPORTER_1"/>
    <property type="match status" value="1"/>
</dbReference>
<name>A0A4Z0D6C1_9FIRM</name>
<dbReference type="EMBL" id="SRIB01000005">
    <property type="protein sequence ID" value="TFZ40429.1"/>
    <property type="molecule type" value="Genomic_DNA"/>
</dbReference>
<dbReference type="InterPro" id="IPR050763">
    <property type="entry name" value="ABC_transporter_ATP-binding"/>
</dbReference>
<feature type="domain" description="ABC transporter" evidence="5">
    <location>
        <begin position="6"/>
        <end position="242"/>
    </location>
</feature>
<dbReference type="Pfam" id="PF00005">
    <property type="entry name" value="ABC_tran"/>
    <property type="match status" value="1"/>
</dbReference>
<keyword evidence="3" id="KW-0547">Nucleotide-binding</keyword>
<dbReference type="InterPro" id="IPR027417">
    <property type="entry name" value="P-loop_NTPase"/>
</dbReference>
<dbReference type="SMART" id="SM00382">
    <property type="entry name" value="AAA"/>
    <property type="match status" value="1"/>
</dbReference>
<dbReference type="Proteomes" id="UP000298381">
    <property type="component" value="Unassembled WGS sequence"/>
</dbReference>
<evidence type="ECO:0000256" key="4">
    <source>
        <dbReference type="ARBA" id="ARBA00022840"/>
    </source>
</evidence>